<gene>
    <name evidence="2" type="primary">LOC141417237</name>
</gene>
<name>A0AC58L2W6_CASCN</name>
<dbReference type="Proteomes" id="UP001732720">
    <property type="component" value="Chromosome 15"/>
</dbReference>
<evidence type="ECO:0000313" key="2">
    <source>
        <dbReference type="RefSeq" id="XP_073911502.1"/>
    </source>
</evidence>
<proteinExistence type="predicted"/>
<reference evidence="2" key="1">
    <citation type="submission" date="2025-08" db="UniProtKB">
        <authorList>
            <consortium name="RefSeq"/>
        </authorList>
    </citation>
    <scope>IDENTIFICATION</scope>
</reference>
<dbReference type="RefSeq" id="XP_073911502.1">
    <property type="nucleotide sequence ID" value="XM_074055401.1"/>
</dbReference>
<protein>
    <submittedName>
        <fullName evidence="2">Uncharacterized protein C2orf78-like</fullName>
    </submittedName>
</protein>
<keyword evidence="1" id="KW-1185">Reference proteome</keyword>
<accession>A0AC58L2W6</accession>
<sequence length="937" mass="102789">MELSVNKFGSVLHTGQRSCLSSSSQTSSSITASLVSAIDVNSSVIMSENFQNTSLLGTANSPQLTRPVVSNTSSIVGSVCNLSRVSGPAMTSAWLRPSASNTSFQPLVGSAYIYQHSSTTMLSEVTGQSQIPTSAASYSGIFEWGTAQSTEKKSSSPGNFTGTLIDQDTANSSMTVTTQYDKASDANKVVPLSPSLPANFVQATPSQIPTQAYSMSLPYQEGSHVYYYNQNTLGPPLSGEGGFCLQSYGCVSYGGSGSSICQPEMVMVLKKVQPTNILTPVSTSGIYYSMPAQPNREMSFQVMETSMRTETSVELQPPSQAFCFPQTSDFLTSCGSINAQILENNPPLELGDISVLTAVQSSTNNLALPQAPNQEQIEHENLNEIKTKLSKPVEAYHIPIDNRDSPLLPLEIPDIHQFLECIKPLDQEEKPDSENANLVKNSLSFENQGTLENRVECSNGFVDMAALVENIELPPIFNSLAEHHQSKFPTTIKANDMRDAKVNQGQKKSRIVKELTDYIRKKKDRDSELIDGAPKDKIQRHNPECLLEREMIVCSAVSSDSPTVITTKHSTCKPPKAAYSRASKAKGLGQEKTKNTTQNNSKKVEENKQTRNKVKSDEKTIPKMKRKRNQPELSQETFKKPRTYLGMHMLQSVQVFHALGKKTDKKIGSSSCRALANLSTTKGSQYSAAIKSRLDTPHEGKGPKKTQVKAQKEDSSAGNECPSPSQYELPPPGKVKLIPLPFLNPDKPQPRPVPRRPQAFASRRPTGSYPHPNSAQSLAVNACQPASANTSLISPAKPARPISFNATLPGLTKPTQPNVSQSAAARPAPYKTSSFTSFQRQPVSTTMAKFQPPPKSQTQFLLQDFSLQPIPWRKPNVPEPVMSSPITKEQRPEREAMKRKAQQEREHAAKYTSLGKVQFFIEREREMEISQYYGYVM</sequence>
<organism evidence="1 2">
    <name type="scientific">Castor canadensis</name>
    <name type="common">American beaver</name>
    <dbReference type="NCBI Taxonomy" id="51338"/>
    <lineage>
        <taxon>Eukaryota</taxon>
        <taxon>Metazoa</taxon>
        <taxon>Chordata</taxon>
        <taxon>Craniata</taxon>
        <taxon>Vertebrata</taxon>
        <taxon>Euteleostomi</taxon>
        <taxon>Mammalia</taxon>
        <taxon>Eutheria</taxon>
        <taxon>Euarchontoglires</taxon>
        <taxon>Glires</taxon>
        <taxon>Rodentia</taxon>
        <taxon>Castorimorpha</taxon>
        <taxon>Castoridae</taxon>
        <taxon>Castor</taxon>
    </lineage>
</organism>
<evidence type="ECO:0000313" key="1">
    <source>
        <dbReference type="Proteomes" id="UP001732720"/>
    </source>
</evidence>